<keyword evidence="7" id="KW-1185">Reference proteome</keyword>
<sequence>MPKPFSLVVLSTLLCAALPQIANAETVMQKVARSGVLVAGTSSEAIPFAYQNRQGKLVGYSVDMLELIRSQMEKETGKKVQLKLVALPPSDRVKKVADRQVDIVCDFSSFTWARNRQVDFSLVYATTGTQLAVKKSSNLGTPEAFNGKRIGVLPGTTNELAVQRKLPKAKPVYFQTWEQGYQALEKGTIDAFAADSILLEARLAGKINQYNILPDSPLSQEGIACMVPEDNSRFLDTVNYALYRYMQGFVRGEPKSVQIFDRWFGENGAFPLTRDMRDIAVQTMQLVVESREEIPADAK</sequence>
<feature type="domain" description="Solute-binding protein family 3/N-terminal" evidence="5">
    <location>
        <begin position="36"/>
        <end position="267"/>
    </location>
</feature>
<dbReference type="AlphaFoldDB" id="A0A1Z4JA56"/>
<comment type="similarity">
    <text evidence="1">Belongs to the bacterial solute-binding protein 3 family.</text>
</comment>
<evidence type="ECO:0000256" key="2">
    <source>
        <dbReference type="ARBA" id="ARBA00022448"/>
    </source>
</evidence>
<dbReference type="CDD" id="cd13688">
    <property type="entry name" value="PBP2_GltI_DEBP"/>
    <property type="match status" value="1"/>
</dbReference>
<dbReference type="Gene3D" id="3.40.190.10">
    <property type="entry name" value="Periplasmic binding protein-like II"/>
    <property type="match status" value="2"/>
</dbReference>
<name>A0A1Z4JA56_LEPBY</name>
<dbReference type="InterPro" id="IPR001638">
    <property type="entry name" value="Solute-binding_3/MltF_N"/>
</dbReference>
<dbReference type="GO" id="GO:0006865">
    <property type="term" value="P:amino acid transport"/>
    <property type="evidence" value="ECO:0007669"/>
    <property type="project" value="TreeGrafter"/>
</dbReference>
<evidence type="ECO:0000259" key="5">
    <source>
        <dbReference type="SMART" id="SM00062"/>
    </source>
</evidence>
<dbReference type="NCBIfam" id="TIGR04262">
    <property type="entry name" value="orph_peri_GRRM"/>
    <property type="match status" value="1"/>
</dbReference>
<evidence type="ECO:0000256" key="4">
    <source>
        <dbReference type="SAM" id="SignalP"/>
    </source>
</evidence>
<dbReference type="InterPro" id="IPR051455">
    <property type="entry name" value="Bact_solute-bind_prot3"/>
</dbReference>
<dbReference type="SUPFAM" id="SSF53850">
    <property type="entry name" value="Periplasmic binding protein-like II"/>
    <property type="match status" value="1"/>
</dbReference>
<dbReference type="InterPro" id="IPR026358">
    <property type="entry name" value="Orph_peri_GRRM"/>
</dbReference>
<evidence type="ECO:0000256" key="1">
    <source>
        <dbReference type="ARBA" id="ARBA00010333"/>
    </source>
</evidence>
<dbReference type="EMBL" id="AP018203">
    <property type="protein sequence ID" value="BAY53593.1"/>
    <property type="molecule type" value="Genomic_DNA"/>
</dbReference>
<organism evidence="6 7">
    <name type="scientific">Leptolyngbya boryana NIES-2135</name>
    <dbReference type="NCBI Taxonomy" id="1973484"/>
    <lineage>
        <taxon>Bacteria</taxon>
        <taxon>Bacillati</taxon>
        <taxon>Cyanobacteriota</taxon>
        <taxon>Cyanophyceae</taxon>
        <taxon>Leptolyngbyales</taxon>
        <taxon>Leptolyngbyaceae</taxon>
        <taxon>Leptolyngbya group</taxon>
        <taxon>Leptolyngbya</taxon>
    </lineage>
</organism>
<dbReference type="GO" id="GO:0005576">
    <property type="term" value="C:extracellular region"/>
    <property type="evidence" value="ECO:0007669"/>
    <property type="project" value="TreeGrafter"/>
</dbReference>
<dbReference type="PANTHER" id="PTHR30085:SF6">
    <property type="entry name" value="ABC TRANSPORTER GLUTAMINE-BINDING PROTEIN GLNH"/>
    <property type="match status" value="1"/>
</dbReference>
<accession>A0A1Z4JA56</accession>
<evidence type="ECO:0000313" key="7">
    <source>
        <dbReference type="Proteomes" id="UP000217895"/>
    </source>
</evidence>
<evidence type="ECO:0000256" key="3">
    <source>
        <dbReference type="ARBA" id="ARBA00022729"/>
    </source>
</evidence>
<feature type="signal peptide" evidence="4">
    <location>
        <begin position="1"/>
        <end position="24"/>
    </location>
</feature>
<evidence type="ECO:0000313" key="6">
    <source>
        <dbReference type="EMBL" id="BAY53593.1"/>
    </source>
</evidence>
<dbReference type="Proteomes" id="UP000217895">
    <property type="component" value="Chromosome"/>
</dbReference>
<dbReference type="GO" id="GO:0030288">
    <property type="term" value="C:outer membrane-bounded periplasmic space"/>
    <property type="evidence" value="ECO:0007669"/>
    <property type="project" value="TreeGrafter"/>
</dbReference>
<dbReference type="Pfam" id="PF00497">
    <property type="entry name" value="SBP_bac_3"/>
    <property type="match status" value="1"/>
</dbReference>
<keyword evidence="2" id="KW-0813">Transport</keyword>
<feature type="chain" id="PRO_5011118401" evidence="4">
    <location>
        <begin position="25"/>
        <end position="299"/>
    </location>
</feature>
<dbReference type="PANTHER" id="PTHR30085">
    <property type="entry name" value="AMINO ACID ABC TRANSPORTER PERMEASE"/>
    <property type="match status" value="1"/>
</dbReference>
<gene>
    <name evidence="6" type="ORF">NIES2135_03990</name>
</gene>
<reference evidence="6 7" key="1">
    <citation type="submission" date="2017-06" db="EMBL/GenBank/DDBJ databases">
        <title>Genome sequencing of cyanobaciteial culture collection at National Institute for Environmental Studies (NIES).</title>
        <authorList>
            <person name="Hirose Y."/>
            <person name="Shimura Y."/>
            <person name="Fujisawa T."/>
            <person name="Nakamura Y."/>
            <person name="Kawachi M."/>
        </authorList>
    </citation>
    <scope>NUCLEOTIDE SEQUENCE [LARGE SCALE GENOMIC DNA]</scope>
    <source>
        <strain evidence="6 7">NIES-2135</strain>
    </source>
</reference>
<dbReference type="SMART" id="SM00062">
    <property type="entry name" value="PBPb"/>
    <property type="match status" value="1"/>
</dbReference>
<proteinExistence type="inferred from homology"/>
<keyword evidence="3 4" id="KW-0732">Signal</keyword>
<protein>
    <submittedName>
        <fullName evidence="6">ABC-type transporter, periplasmic subunit family 3</fullName>
    </submittedName>
</protein>